<protein>
    <recommendedName>
        <fullName evidence="3">Adenylate kinase</fullName>
    </recommendedName>
</protein>
<dbReference type="InterPro" id="IPR052922">
    <property type="entry name" value="Cytidylate_Kinase-2"/>
</dbReference>
<name>A0ABS1ZAL3_9GAMM</name>
<dbReference type="Gene3D" id="3.40.50.300">
    <property type="entry name" value="P-loop containing nucleotide triphosphate hydrolases"/>
    <property type="match status" value="1"/>
</dbReference>
<dbReference type="GeneID" id="84693295"/>
<dbReference type="RefSeq" id="WP_040113707.1">
    <property type="nucleotide sequence ID" value="NZ_CP083450.1"/>
</dbReference>
<organism evidence="1 2">
    <name type="scientific">Pantoea eucrina</name>
    <dbReference type="NCBI Taxonomy" id="472693"/>
    <lineage>
        <taxon>Bacteria</taxon>
        <taxon>Pseudomonadati</taxon>
        <taxon>Pseudomonadota</taxon>
        <taxon>Gammaproteobacteria</taxon>
        <taxon>Enterobacterales</taxon>
        <taxon>Erwiniaceae</taxon>
        <taxon>Pantoea</taxon>
    </lineage>
</organism>
<sequence length="166" mass="18733">MCNELERVLIMGNSGSGKSWLAARISEFKKLPVTDLDTLYWEQDGYGRAREKAEVLKDVLAIANKQLWVIEGVYGWIADQVSLYASHVIWLTPKPGECVENIKVRGVRNNGTVEDYEALLEWASLYEIRTGSSSYEGHLSVFSKVSPGNKIKLASRKDIHQFLTQL</sequence>
<dbReference type="PANTHER" id="PTHR37816">
    <property type="entry name" value="YALI0E33011P"/>
    <property type="match status" value="1"/>
</dbReference>
<comment type="caution">
    <text evidence="1">The sequence shown here is derived from an EMBL/GenBank/DDBJ whole genome shotgun (WGS) entry which is preliminary data.</text>
</comment>
<dbReference type="SUPFAM" id="SSF52540">
    <property type="entry name" value="P-loop containing nucleoside triphosphate hydrolases"/>
    <property type="match status" value="1"/>
</dbReference>
<evidence type="ECO:0000313" key="2">
    <source>
        <dbReference type="Proteomes" id="UP000809137"/>
    </source>
</evidence>
<dbReference type="EMBL" id="JAFCXS010000025">
    <property type="protein sequence ID" value="MBM0749445.1"/>
    <property type="molecule type" value="Genomic_DNA"/>
</dbReference>
<evidence type="ECO:0000313" key="1">
    <source>
        <dbReference type="EMBL" id="MBM0749445.1"/>
    </source>
</evidence>
<evidence type="ECO:0008006" key="3">
    <source>
        <dbReference type="Google" id="ProtNLM"/>
    </source>
</evidence>
<keyword evidence="2" id="KW-1185">Reference proteome</keyword>
<dbReference type="InterPro" id="IPR027417">
    <property type="entry name" value="P-loop_NTPase"/>
</dbReference>
<proteinExistence type="predicted"/>
<dbReference type="Proteomes" id="UP000809137">
    <property type="component" value="Unassembled WGS sequence"/>
</dbReference>
<dbReference type="PANTHER" id="PTHR37816:SF2">
    <property type="entry name" value="DNA TOPOLOGY MODULATION PROTEIN FLAR-RELATED PROTEIN"/>
    <property type="match status" value="1"/>
</dbReference>
<reference evidence="1 2" key="1">
    <citation type="submission" date="2021-01" db="EMBL/GenBank/DDBJ databases">
        <title>Complete genome sequence of Pantoea eucrina OB49, a heavy metal tolerant bacterium with PGPR potential isolated from wheat in Algeria.</title>
        <authorList>
            <person name="Lekired A."/>
            <person name="Ouzari I.H."/>
        </authorList>
    </citation>
    <scope>NUCLEOTIDE SEQUENCE [LARGE SCALE GENOMIC DNA]</scope>
    <source>
        <strain evidence="1 2">OB49</strain>
    </source>
</reference>
<accession>A0ABS1ZAL3</accession>
<gene>
    <name evidence="1" type="ORF">JJB79_18850</name>
</gene>